<evidence type="ECO:0000313" key="3">
    <source>
        <dbReference type="Proteomes" id="UP001143370"/>
    </source>
</evidence>
<evidence type="ECO:0000313" key="2">
    <source>
        <dbReference type="EMBL" id="GLK70287.1"/>
    </source>
</evidence>
<dbReference type="EMBL" id="BSFJ01000002">
    <property type="protein sequence ID" value="GLK70287.1"/>
    <property type="molecule type" value="Genomic_DNA"/>
</dbReference>
<proteinExistence type="predicted"/>
<dbReference type="Proteomes" id="UP001143370">
    <property type="component" value="Unassembled WGS sequence"/>
</dbReference>
<accession>A0A9W6MXV3</accession>
<sequence>MKQSVRPFVVEIKRNRKFSAKIEAGLHNSSNGKGDHRYQGEDGVVSPRGSKGEELLSSRDILRLPNVLEKRLVKDL</sequence>
<feature type="region of interest" description="Disordered" evidence="1">
    <location>
        <begin position="26"/>
        <end position="53"/>
    </location>
</feature>
<name>A0A9W6MXV3_9HYPH</name>
<organism evidence="2 3">
    <name type="scientific">Ancylobacter dichloromethanicus</name>
    <dbReference type="NCBI Taxonomy" id="518825"/>
    <lineage>
        <taxon>Bacteria</taxon>
        <taxon>Pseudomonadati</taxon>
        <taxon>Pseudomonadota</taxon>
        <taxon>Alphaproteobacteria</taxon>
        <taxon>Hyphomicrobiales</taxon>
        <taxon>Xanthobacteraceae</taxon>
        <taxon>Ancylobacter</taxon>
    </lineage>
</organism>
<reference evidence="2" key="1">
    <citation type="journal article" date="2014" name="Int. J. Syst. Evol. Microbiol.">
        <title>Complete genome sequence of Corynebacterium casei LMG S-19264T (=DSM 44701T), isolated from a smear-ripened cheese.</title>
        <authorList>
            <consortium name="US DOE Joint Genome Institute (JGI-PGF)"/>
            <person name="Walter F."/>
            <person name="Albersmeier A."/>
            <person name="Kalinowski J."/>
            <person name="Ruckert C."/>
        </authorList>
    </citation>
    <scope>NUCLEOTIDE SEQUENCE</scope>
    <source>
        <strain evidence="2">VKM B-2484</strain>
    </source>
</reference>
<reference evidence="2" key="2">
    <citation type="submission" date="2023-01" db="EMBL/GenBank/DDBJ databases">
        <authorList>
            <person name="Sun Q."/>
            <person name="Evtushenko L."/>
        </authorList>
    </citation>
    <scope>NUCLEOTIDE SEQUENCE</scope>
    <source>
        <strain evidence="2">VKM B-2484</strain>
    </source>
</reference>
<keyword evidence="3" id="KW-1185">Reference proteome</keyword>
<dbReference type="AlphaFoldDB" id="A0A9W6MXV3"/>
<evidence type="ECO:0000256" key="1">
    <source>
        <dbReference type="SAM" id="MobiDB-lite"/>
    </source>
</evidence>
<comment type="caution">
    <text evidence="2">The sequence shown here is derived from an EMBL/GenBank/DDBJ whole genome shotgun (WGS) entry which is preliminary data.</text>
</comment>
<gene>
    <name evidence="2" type="ORF">GCM10017643_04020</name>
</gene>
<protein>
    <submittedName>
        <fullName evidence="2">Uncharacterized protein</fullName>
    </submittedName>
</protein>